<dbReference type="AlphaFoldDB" id="A0A1I5NJS8"/>
<dbReference type="InterPro" id="IPR002912">
    <property type="entry name" value="ACT_dom"/>
</dbReference>
<protein>
    <recommendedName>
        <fullName evidence="1">Glycine cleavage system transcriptional repressor</fullName>
    </recommendedName>
</protein>
<dbReference type="Gene3D" id="3.30.70.260">
    <property type="match status" value="2"/>
</dbReference>
<accession>A0A1I5NJS8</accession>
<dbReference type="SUPFAM" id="SSF55021">
    <property type="entry name" value="ACT-like"/>
    <property type="match status" value="2"/>
</dbReference>
<keyword evidence="1" id="KW-0678">Repressor</keyword>
<dbReference type="OrthoDB" id="12860at2"/>
<keyword evidence="1" id="KW-0963">Cytoplasm</keyword>
<sequence>MDHLVLTVIAPDQPGLVEKLARCVAEQGGNWLESRMARMAGQFAGILRVAVPAERHQALEQALQALAAEGIRVLLAPSGPEPGGAWQPIYLELVGNDRPGIVRDITRLLSEHGINVESLTTEVLSAPMSGEPLFRAEALLGVPPGVPLPLLREHLEALADDLMVELNLRRGEG</sequence>
<gene>
    <name evidence="3" type="ORF">SAMN05216229_10142</name>
</gene>
<dbReference type="EMBL" id="FOXM01000001">
    <property type="protein sequence ID" value="SFP22029.1"/>
    <property type="molecule type" value="Genomic_DNA"/>
</dbReference>
<dbReference type="CDD" id="cd04869">
    <property type="entry name" value="ACT_GcvR_2"/>
    <property type="match status" value="1"/>
</dbReference>
<feature type="domain" description="ACT" evidence="2">
    <location>
        <begin position="5"/>
        <end position="80"/>
    </location>
</feature>
<keyword evidence="4" id="KW-1185">Reference proteome</keyword>
<dbReference type="GO" id="GO:0006355">
    <property type="term" value="P:regulation of DNA-templated transcription"/>
    <property type="evidence" value="ECO:0007669"/>
    <property type="project" value="UniProtKB-UniRule"/>
</dbReference>
<organism evidence="3 4">
    <name type="scientific">Geopseudomonas sagittaria</name>
    <dbReference type="NCBI Taxonomy" id="1135990"/>
    <lineage>
        <taxon>Bacteria</taxon>
        <taxon>Pseudomonadati</taxon>
        <taxon>Pseudomonadota</taxon>
        <taxon>Gammaproteobacteria</taxon>
        <taxon>Pseudomonadales</taxon>
        <taxon>Pseudomonadaceae</taxon>
        <taxon>Geopseudomonas</taxon>
    </lineage>
</organism>
<comment type="subcellular location">
    <subcellularLocation>
        <location evidence="1">Cytoplasm</location>
    </subcellularLocation>
</comment>
<feature type="domain" description="ACT" evidence="2">
    <location>
        <begin position="90"/>
        <end position="169"/>
    </location>
</feature>
<dbReference type="Pfam" id="PF01842">
    <property type="entry name" value="ACT"/>
    <property type="match status" value="1"/>
</dbReference>
<dbReference type="PANTHER" id="PTHR34875">
    <property type="entry name" value="UPF0237 PROTEIN MJ1558"/>
    <property type="match status" value="1"/>
</dbReference>
<dbReference type="GO" id="GO:0005737">
    <property type="term" value="C:cytoplasm"/>
    <property type="evidence" value="ECO:0007669"/>
    <property type="project" value="UniProtKB-SubCell"/>
</dbReference>
<reference evidence="4" key="1">
    <citation type="submission" date="2016-10" db="EMBL/GenBank/DDBJ databases">
        <authorList>
            <person name="Varghese N."/>
            <person name="Submissions S."/>
        </authorList>
    </citation>
    <scope>NUCLEOTIDE SEQUENCE [LARGE SCALE GENOMIC DNA]</scope>
    <source>
        <strain evidence="4">JCM 18195</strain>
    </source>
</reference>
<dbReference type="PROSITE" id="PS51671">
    <property type="entry name" value="ACT"/>
    <property type="match status" value="2"/>
</dbReference>
<evidence type="ECO:0000313" key="3">
    <source>
        <dbReference type="EMBL" id="SFP22029.1"/>
    </source>
</evidence>
<dbReference type="PANTHER" id="PTHR34875:SF6">
    <property type="entry name" value="UPF0237 PROTEIN MJ1558"/>
    <property type="match status" value="1"/>
</dbReference>
<proteinExistence type="predicted"/>
<evidence type="ECO:0000256" key="1">
    <source>
        <dbReference type="PIRNR" id="PIRNR028103"/>
    </source>
</evidence>
<name>A0A1I5NJS8_9GAMM</name>
<evidence type="ECO:0000313" key="4">
    <source>
        <dbReference type="Proteomes" id="UP000243084"/>
    </source>
</evidence>
<evidence type="ECO:0000259" key="2">
    <source>
        <dbReference type="PROSITE" id="PS51671"/>
    </source>
</evidence>
<dbReference type="Pfam" id="PF13740">
    <property type="entry name" value="ACT_6"/>
    <property type="match status" value="1"/>
</dbReference>
<dbReference type="InterPro" id="IPR045865">
    <property type="entry name" value="ACT-like_dom_sf"/>
</dbReference>
<dbReference type="PIRSF" id="PIRSF028103">
    <property type="entry name" value="GcvR"/>
    <property type="match status" value="1"/>
</dbReference>
<dbReference type="RefSeq" id="WP_092427017.1">
    <property type="nucleotide sequence ID" value="NZ_FOXM01000001.1"/>
</dbReference>
<dbReference type="InterPro" id="IPR016867">
    <property type="entry name" value="GcvR"/>
</dbReference>
<keyword evidence="1" id="KW-0804">Transcription</keyword>
<dbReference type="Proteomes" id="UP000243084">
    <property type="component" value="Unassembled WGS sequence"/>
</dbReference>
<dbReference type="InterPro" id="IPR050990">
    <property type="entry name" value="UPF0237/GcvR_regulator"/>
</dbReference>